<gene>
    <name evidence="1" type="ORF">N3K66_006620</name>
</gene>
<dbReference type="EMBL" id="CM047945">
    <property type="protein sequence ID" value="KAI9898260.1"/>
    <property type="molecule type" value="Genomic_DNA"/>
</dbReference>
<comment type="caution">
    <text evidence="1">The sequence shown here is derived from an EMBL/GenBank/DDBJ whole genome shotgun (WGS) entry which is preliminary data.</text>
</comment>
<dbReference type="Proteomes" id="UP001163324">
    <property type="component" value="Chromosome 6"/>
</dbReference>
<organism evidence="1 2">
    <name type="scientific">Trichothecium roseum</name>
    <dbReference type="NCBI Taxonomy" id="47278"/>
    <lineage>
        <taxon>Eukaryota</taxon>
        <taxon>Fungi</taxon>
        <taxon>Dikarya</taxon>
        <taxon>Ascomycota</taxon>
        <taxon>Pezizomycotina</taxon>
        <taxon>Sordariomycetes</taxon>
        <taxon>Hypocreomycetidae</taxon>
        <taxon>Hypocreales</taxon>
        <taxon>Hypocreales incertae sedis</taxon>
        <taxon>Trichothecium</taxon>
    </lineage>
</organism>
<protein>
    <submittedName>
        <fullName evidence="1">Uncharacterized protein</fullName>
    </submittedName>
</protein>
<keyword evidence="2" id="KW-1185">Reference proteome</keyword>
<accession>A0ACC0UXM8</accession>
<evidence type="ECO:0000313" key="2">
    <source>
        <dbReference type="Proteomes" id="UP001163324"/>
    </source>
</evidence>
<evidence type="ECO:0000313" key="1">
    <source>
        <dbReference type="EMBL" id="KAI9898260.1"/>
    </source>
</evidence>
<sequence>MLSKLTTVAGLAALASAQTYQRLGTCPTLGCLLPPDQASFLPGQLFDLRVEVHAPVNGSEAFNSGKPDENFSVTIRKKKSKDDGHHDHDDREHDDDENEEDEDRSRTKGRDFAKAFGIDEPELEKWTFDWYEDLFAEDEGKASVVNVASKAYRKLALYEPGTYEVTLRYYDGEETKAEWTVRDVSKEKKAKNVIFFIGDGMTTNMITAARLLGHKSINGVYQTRLKMDEFPVLGHQMTHSIDSYITDSANSASALYTGHKSTVNAMGVYADSSADPFDDPKVETIAEVFRRVRKGAWGAVSTATLSDATPIALTGHTRLRSEYGPLIDQALNGMTNYSWTPQHGPDVFFGGGADQFIPGEDSYHGKDYYEEFEKKGYTVSLNRTSLLSADPNEKALGVFCTGNLPVWLDRNIYRENLEGLGNDPAGGDGDALDLPGLKDMAGKAVEILNNRGGDEGFFLMVEAASVDKQMHALDYDRALGDLLELDDTIRTTIAKLEKLGIREDTLVVVSADHGHGFDVWGSADTKYISAQDDERQKRRAIGVYEQSGHSQYTKQNPNKVEYSTGPAFPHDWEPRYAIAAGVVAMPDHRENYKVHAEGPRTPAVEVGEGGEYYANPEDGAGGFIVNGTLPTDQAQGVHSLTDVPVYAWGPCQETFSGTFNNIDIFYKMASCLGLAVDEKEDGDNDEDSE</sequence>
<name>A0ACC0UXM8_9HYPO</name>
<reference evidence="1" key="1">
    <citation type="submission" date="2022-10" db="EMBL/GenBank/DDBJ databases">
        <title>Complete Genome of Trichothecium roseum strain YXFP-22015, a Plant Pathogen Isolated from Citrus.</title>
        <authorList>
            <person name="Wang Y."/>
            <person name="Zhu L."/>
        </authorList>
    </citation>
    <scope>NUCLEOTIDE SEQUENCE</scope>
    <source>
        <strain evidence="1">YXFP-22015</strain>
    </source>
</reference>
<proteinExistence type="predicted"/>